<reference evidence="1 2" key="1">
    <citation type="submission" date="2019-03" db="EMBL/GenBank/DDBJ databases">
        <title>Genomic Encyclopedia of Type Strains, Phase IV (KMG-IV): sequencing the most valuable type-strain genomes for metagenomic binning, comparative biology and taxonomic classification.</title>
        <authorList>
            <person name="Goeker M."/>
        </authorList>
    </citation>
    <scope>NUCLEOTIDE SEQUENCE [LARGE SCALE GENOMIC DNA]</scope>
    <source>
        <strain evidence="1 2">DSM 19580</strain>
    </source>
</reference>
<proteinExistence type="predicted"/>
<organism evidence="1 2">
    <name type="scientific">Biostraticola tofi</name>
    <dbReference type="NCBI Taxonomy" id="466109"/>
    <lineage>
        <taxon>Bacteria</taxon>
        <taxon>Pseudomonadati</taxon>
        <taxon>Pseudomonadota</taxon>
        <taxon>Gammaproteobacteria</taxon>
        <taxon>Enterobacterales</taxon>
        <taxon>Bruguierivoracaceae</taxon>
        <taxon>Biostraticola</taxon>
    </lineage>
</organism>
<keyword evidence="2" id="KW-1185">Reference proteome</keyword>
<name>A0A4R3YG63_9GAMM</name>
<dbReference type="Proteomes" id="UP000295719">
    <property type="component" value="Unassembled WGS sequence"/>
</dbReference>
<protein>
    <submittedName>
        <fullName evidence="1">Uncharacterized protein</fullName>
    </submittedName>
</protein>
<accession>A0A4R3YG63</accession>
<dbReference type="EMBL" id="SMCR01000019">
    <property type="protein sequence ID" value="TCV91207.1"/>
    <property type="molecule type" value="Genomic_DNA"/>
</dbReference>
<comment type="caution">
    <text evidence="1">The sequence shown here is derived from an EMBL/GenBank/DDBJ whole genome shotgun (WGS) entry which is preliminary data.</text>
</comment>
<evidence type="ECO:0000313" key="1">
    <source>
        <dbReference type="EMBL" id="TCV91207.1"/>
    </source>
</evidence>
<sequence length="202" mass="23398">MVTVMSRIVDSFLEEANRVMTLRKIPADVDAAITEQARLAGKSKNDLVLELLTATFGDLLGNFVRTSELVKLMDKEVEKLTGARLNEYWFQWQLPLENQQYCQIFGITSEEQLQQILMNGMARELLALRAEAYRNAEVIPHGISLYFALFTEAARRGTQPLLKQMHRTLFFRISEQQFFDEINTMRKAMRFDPLQPENNPHI</sequence>
<gene>
    <name evidence="1" type="ORF">EDC52_1192</name>
</gene>
<dbReference type="AlphaFoldDB" id="A0A4R3YG63"/>
<evidence type="ECO:0000313" key="2">
    <source>
        <dbReference type="Proteomes" id="UP000295719"/>
    </source>
</evidence>